<dbReference type="AlphaFoldDB" id="A0AAC9MY89"/>
<dbReference type="EMBL" id="CP014859">
    <property type="protein sequence ID" value="AOS64153.1"/>
    <property type="molecule type" value="Genomic_DNA"/>
</dbReference>
<accession>A0AAC9MY89</accession>
<name>A0AAC9MY89_9PSEU</name>
<evidence type="ECO:0000313" key="2">
    <source>
        <dbReference type="EMBL" id="AOS64153.1"/>
    </source>
</evidence>
<protein>
    <submittedName>
        <fullName evidence="2">DUF4132 family protein</fullName>
    </submittedName>
</protein>
<organism evidence="2 3">
    <name type="scientific">Actinoalloteichus hymeniacidonis</name>
    <dbReference type="NCBI Taxonomy" id="340345"/>
    <lineage>
        <taxon>Bacteria</taxon>
        <taxon>Bacillati</taxon>
        <taxon>Actinomycetota</taxon>
        <taxon>Actinomycetes</taxon>
        <taxon>Pseudonocardiales</taxon>
        <taxon>Pseudonocardiaceae</taxon>
        <taxon>Actinoalloteichus</taxon>
    </lineage>
</organism>
<dbReference type="KEGG" id="ahm:TL08_16765"/>
<sequence>MTATALDHPDEDALVLPASWRALVEPRRGSGSAVVSADPTAQERVHAAVTAATGEVGAVLDDPRTDSTLARAGHAMLAGEPTPLGAAVVASAMRGISKIHDQTRTTMAMFADAWTTAYGLTFAAEAAAKVTTIEVSWGSRTDPTHLQAADRPLQHWAPFIAVPRRMRALLTSVDDADYAAVVDALEPLRTGPCRAVTSYLLPTEQDWVSADCREIRREWWLLIHSVTTGEQLTTLVEGSEAIRLRFKEYLYAVLAHVGTAAAPAVAVAVDGAAWQEPDEQQRLIDALTLLPSDAAFDLALHRIAHPRMRPALLAMMRRFPARALRRLAAHAAGDSAIAGEAATLLRRHLLVTGSLRESVRAELDAESLAVLDGIEPPAPRPDTAPDSALPELLISPPWERRRKKAKPVVLTDLPTPPSSVRWSDGERQEWADSPKAADVFEWPADTDWDATLNGSSLRADQYAALLLQAPDEIAQRVLLRRRGMFGFWNENLLRAVVAKHEHRAAQTVLQHVLRDPMARAELLLPFVDVLVAEQIAAWLPPRTSMRPFALSWLDRHGLAAIPVFLPAALGKAGAKRVAAEEALRIIASGRAEAAVAMAAEWDAKAGAAVEALLTASPLDDLPARIPAVGDWLDIALLPPILLRDRPQALPDAAVDRVLVTLALSKPGRVYAGVAVVRESCNPASLAEFAWAIFQEWQTNGMPSSDGWVLTALGWIGDDETVRRLTPLIRAWPGENQHRRAVDALDVLAAIGTDVALMHLHAIAQKVKFAGLRNRARLKIDEVAAGLGLTSDQLADRLVPDCGLEEDGSLILDYGPRQFIVGFDESLTPFVIDEKGKQRKALPKPGATDDAELAPAAHARFAAMRKDVRTLAAEQVRRFESAMVLGRRWSSAEFHDFLLAHPLVWHLVRRLLWVVEEDGRQTGFFRVAEDRTLADIDDEPFLLRGGGVGIGHSEITVGVAHPLQLTEAENKAWAAVFADYEIVQPFRQFGRSTYELTDEERGAENLTRFAEHGQVPAQAVLGLASRGWERGDAHDHGEVQWMARPVPGGRRVVISLQPGISLWLGGDAEFQTLTKILLAEGSPANAVRGRGLVAFGELDAITASEVLAELTRLTTTS</sequence>
<dbReference type="InterPro" id="IPR025406">
    <property type="entry name" value="DUF4132"/>
</dbReference>
<proteinExistence type="predicted"/>
<evidence type="ECO:0000259" key="1">
    <source>
        <dbReference type="Pfam" id="PF13569"/>
    </source>
</evidence>
<gene>
    <name evidence="2" type="ORF">TL08_16765</name>
</gene>
<dbReference type="Proteomes" id="UP000095210">
    <property type="component" value="Chromosome"/>
</dbReference>
<evidence type="ECO:0000313" key="3">
    <source>
        <dbReference type="Proteomes" id="UP000095210"/>
    </source>
</evidence>
<dbReference type="Pfam" id="PF13569">
    <property type="entry name" value="DUF4132"/>
    <property type="match status" value="1"/>
</dbReference>
<keyword evidence="3" id="KW-1185">Reference proteome</keyword>
<dbReference type="RefSeq" id="WP_069853804.1">
    <property type="nucleotide sequence ID" value="NZ_CP014859.1"/>
</dbReference>
<reference evidence="3" key="1">
    <citation type="submission" date="2016-03" db="EMBL/GenBank/DDBJ databases">
        <title>Complete genome sequence of the type strain Actinoalloteichus hymeniacidonis DSM 45092.</title>
        <authorList>
            <person name="Schaffert L."/>
            <person name="Albersmeier A."/>
            <person name="Winkler A."/>
            <person name="Kalinowski J."/>
            <person name="Zotchev S."/>
            <person name="Ruckert C."/>
        </authorList>
    </citation>
    <scope>NUCLEOTIDE SEQUENCE [LARGE SCALE GENOMIC DNA]</scope>
    <source>
        <strain evidence="3">HPA177(T) (DSM 45092(T))</strain>
    </source>
</reference>
<feature type="domain" description="DUF4132" evidence="1">
    <location>
        <begin position="835"/>
        <end position="1027"/>
    </location>
</feature>